<dbReference type="GO" id="GO:0008270">
    <property type="term" value="F:zinc ion binding"/>
    <property type="evidence" value="ECO:0007669"/>
    <property type="project" value="UniProtKB-KW"/>
</dbReference>
<evidence type="ECO:0000256" key="9">
    <source>
        <dbReference type="ARBA" id="ARBA00023125"/>
    </source>
</evidence>
<accession>A0A7M5XBN6</accession>
<evidence type="ECO:0000259" key="18">
    <source>
        <dbReference type="PROSITE" id="PS51015"/>
    </source>
</evidence>
<evidence type="ECO:0000256" key="3">
    <source>
        <dbReference type="ARBA" id="ARBA00012483"/>
    </source>
</evidence>
<keyword evidence="9" id="KW-0238">DNA-binding</keyword>
<dbReference type="PANTHER" id="PTHR14140:SF45">
    <property type="entry name" value="RING-TYPE E3 UBIQUITIN TRANSFERASE"/>
    <property type="match status" value="1"/>
</dbReference>
<evidence type="ECO:0000256" key="10">
    <source>
        <dbReference type="ARBA" id="ARBA00023242"/>
    </source>
</evidence>
<feature type="domain" description="YDG" evidence="18">
    <location>
        <begin position="414"/>
        <end position="577"/>
    </location>
</feature>
<evidence type="ECO:0000256" key="14">
    <source>
        <dbReference type="SAM" id="MobiDB-lite"/>
    </source>
</evidence>
<dbReference type="PANTHER" id="PTHR14140">
    <property type="entry name" value="E3 UBIQUITIN-PROTEIN LIGASE UHRF-RELATED"/>
    <property type="match status" value="1"/>
</dbReference>
<dbReference type="InterPro" id="IPR045134">
    <property type="entry name" value="UHRF1/2-like"/>
</dbReference>
<evidence type="ECO:0000313" key="20">
    <source>
        <dbReference type="Proteomes" id="UP000594262"/>
    </source>
</evidence>
<dbReference type="Pfam" id="PF00097">
    <property type="entry name" value="zf-C3HC4"/>
    <property type="match status" value="1"/>
</dbReference>
<comment type="pathway">
    <text evidence="2">Protein modification; protein ubiquitination.</text>
</comment>
<keyword evidence="10 13" id="KW-0539">Nucleus</keyword>
<reference evidence="19" key="1">
    <citation type="submission" date="2021-01" db="UniProtKB">
        <authorList>
            <consortium name="EnsemblMetazoa"/>
        </authorList>
    </citation>
    <scope>IDENTIFICATION</scope>
</reference>
<name>A0A7M5XBN6_9CNID</name>
<dbReference type="AlphaFoldDB" id="A0A7M5XBN6"/>
<dbReference type="InterPro" id="IPR029071">
    <property type="entry name" value="Ubiquitin-like_domsf"/>
</dbReference>
<sequence>MWIRVRTMDGKCSHQVDNLSKLTKIEDLRIQLEEALNVPPSRQKLFFYGKQLEDGHTLFDYNVKLNCLIQVMVLPPIESANVEEKELDKVEEISTLTNISDNSTDDEKSKDKDTKEELKNNKDTNQVNEPKSKPEEGLQEHGAWKVGDLVDAKDLTMGAWFEGIVKKISADENNHVILYVVFEGYDEDEIVQLCKDDVRPRARRKIPIEKVEVGQIVMVNYNCDEPKERGFWYDIEVTRKPTNKRRNNELYGRLLLGKAVAEECKIIFTDEIFQIEKTGEQDVNQVAPEKRKVKPDCDYCKDEPTKNCKQCGCHVCGEKDEPERQLMCDECDLPYHMKCLNPPLTSLPEEDDWYCPKCKNDGSAVIKAGQKLKESSKKAKMASANSKSNRDWGKGMACVGRTKVCTIVPPNHFGPIPGVPVGSRWKYRVQASEAGVHRPHVSGMHGRDSEGAYSIVLAGGYEDDTDDGEEFTYTGSGGRDLSGNKRTAEQSFDQTLTKTNRALAKNCDCPVDAKKGGEAKDWKKGKPIRVLRSYKFAKHSEFAPDEGVRYDGIYKVTKYWPEKGQSGFIVWRYRLRRDDKNPAPWTEAGKKTIAELGLEIQYPDGYLEAQAKKEMEKNANKGKRKRKNDEESADSGTVSTEDQDKKSKKVKADYKVSSEHMKLIKSDQLNEKTWLELVKNVANHRQFLQEIEDRFLCICCQEVVHQPVTIECGHSTCKPCLQRAFKAELRSCPSCRFGLEKDFKMSVNQELYVVLKTLFPGYDAGR</sequence>
<comment type="subcellular location">
    <subcellularLocation>
        <location evidence="13">Nucleus</location>
    </subcellularLocation>
</comment>
<dbReference type="UniPathway" id="UPA00143"/>
<evidence type="ECO:0000259" key="15">
    <source>
        <dbReference type="PROSITE" id="PS50016"/>
    </source>
</evidence>
<organism evidence="19 20">
    <name type="scientific">Clytia hemisphaerica</name>
    <dbReference type="NCBI Taxonomy" id="252671"/>
    <lineage>
        <taxon>Eukaryota</taxon>
        <taxon>Metazoa</taxon>
        <taxon>Cnidaria</taxon>
        <taxon>Hydrozoa</taxon>
        <taxon>Hydroidolina</taxon>
        <taxon>Leptothecata</taxon>
        <taxon>Obeliida</taxon>
        <taxon>Clytiidae</taxon>
        <taxon>Clytia</taxon>
    </lineage>
</organism>
<dbReference type="RefSeq" id="XP_066918140.1">
    <property type="nucleotide sequence ID" value="XM_067062039.1"/>
</dbReference>
<dbReference type="GO" id="GO:0061630">
    <property type="term" value="F:ubiquitin protein ligase activity"/>
    <property type="evidence" value="ECO:0007669"/>
    <property type="project" value="UniProtKB-EC"/>
</dbReference>
<evidence type="ECO:0000256" key="7">
    <source>
        <dbReference type="ARBA" id="ARBA00022786"/>
    </source>
</evidence>
<dbReference type="Gene3D" id="3.30.40.10">
    <property type="entry name" value="Zinc/RING finger domain, C3HC4 (zinc finger)"/>
    <property type="match status" value="1"/>
</dbReference>
<feature type="domain" description="PHD-type" evidence="15">
    <location>
        <begin position="310"/>
        <end position="361"/>
    </location>
</feature>
<evidence type="ECO:0000256" key="8">
    <source>
        <dbReference type="ARBA" id="ARBA00022833"/>
    </source>
</evidence>
<dbReference type="GO" id="GO:0003677">
    <property type="term" value="F:DNA binding"/>
    <property type="evidence" value="ECO:0007669"/>
    <property type="project" value="UniProtKB-KW"/>
</dbReference>
<dbReference type="CDD" id="cd15525">
    <property type="entry name" value="PHD_UHRF1_2"/>
    <property type="match status" value="1"/>
</dbReference>
<dbReference type="SUPFAM" id="SSF57850">
    <property type="entry name" value="RING/U-box"/>
    <property type="match status" value="1"/>
</dbReference>
<dbReference type="Pfam" id="PF00628">
    <property type="entry name" value="PHD"/>
    <property type="match status" value="1"/>
</dbReference>
<evidence type="ECO:0000256" key="6">
    <source>
        <dbReference type="ARBA" id="ARBA00022771"/>
    </source>
</evidence>
<dbReference type="GO" id="GO:0044027">
    <property type="term" value="P:negative regulation of gene expression via chromosomal CpG island methylation"/>
    <property type="evidence" value="ECO:0007669"/>
    <property type="project" value="TreeGrafter"/>
</dbReference>
<dbReference type="Proteomes" id="UP000594262">
    <property type="component" value="Unplaced"/>
</dbReference>
<dbReference type="InterPro" id="IPR000626">
    <property type="entry name" value="Ubiquitin-like_dom"/>
</dbReference>
<feature type="compositionally biased region" description="Basic and acidic residues" evidence="14">
    <location>
        <begin position="642"/>
        <end position="651"/>
    </location>
</feature>
<dbReference type="PROSITE" id="PS50089">
    <property type="entry name" value="ZF_RING_2"/>
    <property type="match status" value="1"/>
</dbReference>
<dbReference type="InterPro" id="IPR001965">
    <property type="entry name" value="Znf_PHD"/>
</dbReference>
<feature type="region of interest" description="Disordered" evidence="14">
    <location>
        <begin position="98"/>
        <end position="140"/>
    </location>
</feature>
<feature type="compositionally biased region" description="Basic and acidic residues" evidence="14">
    <location>
        <begin position="105"/>
        <end position="122"/>
    </location>
</feature>
<dbReference type="SMART" id="SM00184">
    <property type="entry name" value="RING"/>
    <property type="match status" value="2"/>
</dbReference>
<dbReference type="FunFam" id="3.30.40.10:FF:000066">
    <property type="entry name" value="E3 ubiquitin-protein ligase UHRF2 isoform X1"/>
    <property type="match status" value="1"/>
</dbReference>
<evidence type="ECO:0000259" key="17">
    <source>
        <dbReference type="PROSITE" id="PS50089"/>
    </source>
</evidence>
<keyword evidence="4" id="KW-0808">Transferase</keyword>
<dbReference type="Gene3D" id="3.10.20.90">
    <property type="entry name" value="Phosphatidylinositol 3-kinase Catalytic Subunit, Chain A, domain 1"/>
    <property type="match status" value="1"/>
</dbReference>
<dbReference type="CDD" id="cd20387">
    <property type="entry name" value="Tudor_UHRF_rpt1"/>
    <property type="match status" value="1"/>
</dbReference>
<feature type="region of interest" description="Disordered" evidence="14">
    <location>
        <begin position="615"/>
        <end position="651"/>
    </location>
</feature>
<evidence type="ECO:0000256" key="5">
    <source>
        <dbReference type="ARBA" id="ARBA00022723"/>
    </source>
</evidence>
<dbReference type="InterPro" id="IPR015947">
    <property type="entry name" value="PUA-like_sf"/>
</dbReference>
<dbReference type="SMART" id="SM00466">
    <property type="entry name" value="SRA"/>
    <property type="match status" value="1"/>
</dbReference>
<evidence type="ECO:0000256" key="11">
    <source>
        <dbReference type="ARBA" id="ARBA00023306"/>
    </source>
</evidence>
<dbReference type="EnsemblMetazoa" id="CLYHEMT020791.1">
    <property type="protein sequence ID" value="CLYHEMP020791.1"/>
    <property type="gene ID" value="CLYHEMG020791"/>
</dbReference>
<evidence type="ECO:0000313" key="19">
    <source>
        <dbReference type="EnsemblMetazoa" id="CLYHEMP020791.1"/>
    </source>
</evidence>
<dbReference type="SMART" id="SM00213">
    <property type="entry name" value="UBQ"/>
    <property type="match status" value="1"/>
</dbReference>
<dbReference type="CDD" id="cd20388">
    <property type="entry name" value="Tudor_UHRF_rpt2"/>
    <property type="match status" value="1"/>
</dbReference>
<dbReference type="PROSITE" id="PS50053">
    <property type="entry name" value="UBIQUITIN_2"/>
    <property type="match status" value="1"/>
</dbReference>
<evidence type="ECO:0000259" key="16">
    <source>
        <dbReference type="PROSITE" id="PS50053"/>
    </source>
</evidence>
<dbReference type="InterPro" id="IPR036987">
    <property type="entry name" value="SRA-YDG_sf"/>
</dbReference>
<dbReference type="Pfam" id="PF02182">
    <property type="entry name" value="SAD_SRA"/>
    <property type="match status" value="1"/>
</dbReference>
<dbReference type="Gene3D" id="2.30.280.10">
    <property type="entry name" value="SRA-YDG"/>
    <property type="match status" value="1"/>
</dbReference>
<dbReference type="Pfam" id="PF12148">
    <property type="entry name" value="TTD"/>
    <property type="match status" value="1"/>
</dbReference>
<dbReference type="PROSITE" id="PS50016">
    <property type="entry name" value="ZF_PHD_2"/>
    <property type="match status" value="1"/>
</dbReference>
<dbReference type="Gene3D" id="2.30.30.1150">
    <property type="match status" value="1"/>
</dbReference>
<feature type="domain" description="Ubiquitin-like" evidence="16">
    <location>
        <begin position="1"/>
        <end position="73"/>
    </location>
</feature>
<dbReference type="OrthoDB" id="2270193at2759"/>
<evidence type="ECO:0000256" key="12">
    <source>
        <dbReference type="PROSITE-ProRule" id="PRU00175"/>
    </source>
</evidence>
<dbReference type="GeneID" id="136805466"/>
<dbReference type="Pfam" id="PF00240">
    <property type="entry name" value="ubiquitin"/>
    <property type="match status" value="1"/>
</dbReference>
<keyword evidence="6 12" id="KW-0863">Zinc-finger</keyword>
<dbReference type="SMART" id="SM00249">
    <property type="entry name" value="PHD"/>
    <property type="match status" value="1"/>
</dbReference>
<dbReference type="InterPro" id="IPR001841">
    <property type="entry name" value="Znf_RING"/>
</dbReference>
<feature type="compositionally biased region" description="Basic and acidic residues" evidence="14">
    <location>
        <begin position="130"/>
        <end position="140"/>
    </location>
</feature>
<keyword evidence="5" id="KW-0479">Metal-binding</keyword>
<dbReference type="InterPro" id="IPR003105">
    <property type="entry name" value="SRA_YDG"/>
</dbReference>
<dbReference type="SUPFAM" id="SSF57903">
    <property type="entry name" value="FYVE/PHD zinc finger"/>
    <property type="match status" value="1"/>
</dbReference>
<feature type="domain" description="RING-type" evidence="17">
    <location>
        <begin position="697"/>
        <end position="736"/>
    </location>
</feature>
<dbReference type="InterPro" id="IPR011011">
    <property type="entry name" value="Znf_FYVE_PHD"/>
</dbReference>
<dbReference type="FunFam" id="2.30.280.10:FF:000001">
    <property type="entry name" value="E3 ubiquitin-protein ligase UHRF1 isoform 1"/>
    <property type="match status" value="1"/>
</dbReference>
<keyword evidence="20" id="KW-1185">Reference proteome</keyword>
<dbReference type="InterPro" id="IPR013083">
    <property type="entry name" value="Znf_RING/FYVE/PHD"/>
</dbReference>
<protein>
    <recommendedName>
        <fullName evidence="3">RING-type E3 ubiquitin transferase</fullName>
        <ecNumber evidence="3">2.3.2.27</ecNumber>
    </recommendedName>
</protein>
<keyword evidence="7" id="KW-0833">Ubl conjugation pathway</keyword>
<evidence type="ECO:0000256" key="4">
    <source>
        <dbReference type="ARBA" id="ARBA00022679"/>
    </source>
</evidence>
<evidence type="ECO:0000256" key="1">
    <source>
        <dbReference type="ARBA" id="ARBA00000900"/>
    </source>
</evidence>
<dbReference type="InterPro" id="IPR018957">
    <property type="entry name" value="Znf_C3HC4_RING-type"/>
</dbReference>
<proteinExistence type="predicted"/>
<dbReference type="Gene3D" id="2.30.30.140">
    <property type="match status" value="1"/>
</dbReference>
<dbReference type="SUPFAM" id="SSF88697">
    <property type="entry name" value="PUA domain-like"/>
    <property type="match status" value="1"/>
</dbReference>
<dbReference type="PROSITE" id="PS51015">
    <property type="entry name" value="YDG"/>
    <property type="match status" value="1"/>
</dbReference>
<dbReference type="EC" id="2.3.2.27" evidence="3"/>
<dbReference type="GO" id="GO:0005634">
    <property type="term" value="C:nucleus"/>
    <property type="evidence" value="ECO:0007669"/>
    <property type="project" value="UniProtKB-SubCell"/>
</dbReference>
<keyword evidence="8" id="KW-0862">Zinc</keyword>
<dbReference type="InterPro" id="IPR019787">
    <property type="entry name" value="Znf_PHD-finger"/>
</dbReference>
<dbReference type="CDD" id="cd01797">
    <property type="entry name" value="Ubl_UHRF"/>
    <property type="match status" value="1"/>
</dbReference>
<evidence type="ECO:0000256" key="2">
    <source>
        <dbReference type="ARBA" id="ARBA00004906"/>
    </source>
</evidence>
<comment type="catalytic activity">
    <reaction evidence="1">
        <text>S-ubiquitinyl-[E2 ubiquitin-conjugating enzyme]-L-cysteine + [acceptor protein]-L-lysine = [E2 ubiquitin-conjugating enzyme]-L-cysteine + N(6)-ubiquitinyl-[acceptor protein]-L-lysine.</text>
        <dbReference type="EC" id="2.3.2.27"/>
    </reaction>
</comment>
<dbReference type="GO" id="GO:0016567">
    <property type="term" value="P:protein ubiquitination"/>
    <property type="evidence" value="ECO:0007669"/>
    <property type="project" value="UniProtKB-UniPathway"/>
</dbReference>
<dbReference type="InterPro" id="IPR021991">
    <property type="entry name" value="TTD_dom"/>
</dbReference>
<dbReference type="SUPFAM" id="SSF54236">
    <property type="entry name" value="Ubiquitin-like"/>
    <property type="match status" value="1"/>
</dbReference>
<keyword evidence="11" id="KW-0131">Cell cycle</keyword>
<evidence type="ECO:0000256" key="13">
    <source>
        <dbReference type="PROSITE-ProRule" id="PRU00358"/>
    </source>
</evidence>